<evidence type="ECO:0000256" key="6">
    <source>
        <dbReference type="ARBA" id="ARBA00022962"/>
    </source>
</evidence>
<evidence type="ECO:0000259" key="11">
    <source>
        <dbReference type="Pfam" id="PF00117"/>
    </source>
</evidence>
<evidence type="ECO:0000256" key="5">
    <source>
        <dbReference type="ARBA" id="ARBA00022840"/>
    </source>
</evidence>
<keyword evidence="6 9" id="KW-0315">Glutamine amidotransferase</keyword>
<feature type="binding site" evidence="9">
    <location>
        <position position="359"/>
    </location>
    <ligand>
        <name>L-glutamine</name>
        <dbReference type="ChEBI" id="CHEBI:58359"/>
    </ligand>
</feature>
<name>A0ABM7V9H9_9PROT</name>
<dbReference type="CDD" id="cd01746">
    <property type="entry name" value="GATase1_CTP_Synthase"/>
    <property type="match status" value="1"/>
</dbReference>
<dbReference type="Gene3D" id="3.40.50.300">
    <property type="entry name" value="P-loop containing nucleotide triphosphate hydrolases"/>
    <property type="match status" value="1"/>
</dbReference>
<dbReference type="HAMAP" id="MF_01227">
    <property type="entry name" value="PyrG"/>
    <property type="match status" value="1"/>
</dbReference>
<evidence type="ECO:0000313" key="14">
    <source>
        <dbReference type="Proteomes" id="UP001320209"/>
    </source>
</evidence>
<dbReference type="PROSITE" id="PS51273">
    <property type="entry name" value="GATASE_TYPE_1"/>
    <property type="match status" value="1"/>
</dbReference>
<dbReference type="InterPro" id="IPR033828">
    <property type="entry name" value="GATase1_CTP_Synthase"/>
</dbReference>
<keyword evidence="9" id="KW-0460">Magnesium</keyword>
<sequence length="565" mass="62586">MSRCSGKSARFVFVTGGVVSSVGKGIFSASLGALLKARGLRVLLRKLDPYINVDSGTIRPGQHGEVFVTNDGAETDLDLGHYERFSGIDTNRDSVITTGRVYMNVISKERRGDYLGQTIQVIPHITDEIKEHIAKGSDDVDVVICEIGGTVGDIEGLPFLEAIRQIRNEVGEDRCLFIHLAWIVYLENLKELKTKPAQHSVKELQRAGIQPDILVCRGDMPLTRDIKEKLSLFCNVSPDDVIEGKNASNIYEIPLTYHAVGLDSRVCGHFGNCSSDADLGEWENIANNIRESMDNVTIGVVGKYSGMDSYRSVFEALSHSGIFKKRKVLVEFFDGEKFDSDNTAAEMLSSVDAILVPGGFGKRAVDGKLRAIKFARENKVPFLGICLGLQLAVIEALRNISGVSDANSSEFDESCKNLAVARIEEWMSDDKMKKCMERLNMGGTMRLGAFSCAIKEGSLANRAYNSCLISERHRHRYEVNNNYRKKLEEAGVVFSGLSVDGELVEIIEREDHPWFLAVQFHPEFKSRPFAAHPLFISFVDAACEFCACKVGAKNYAEVLNCVRTR</sequence>
<feature type="binding site" evidence="9">
    <location>
        <position position="229"/>
    </location>
    <ligand>
        <name>UTP</name>
        <dbReference type="ChEBI" id="CHEBI:46398"/>
    </ligand>
</feature>
<evidence type="ECO:0000256" key="7">
    <source>
        <dbReference type="ARBA" id="ARBA00022975"/>
    </source>
</evidence>
<comment type="catalytic activity">
    <reaction evidence="9">
        <text>UTP + NH4(+) + ATP = CTP + ADP + phosphate + 2 H(+)</text>
        <dbReference type="Rhea" id="RHEA:16597"/>
        <dbReference type="ChEBI" id="CHEBI:15378"/>
        <dbReference type="ChEBI" id="CHEBI:28938"/>
        <dbReference type="ChEBI" id="CHEBI:30616"/>
        <dbReference type="ChEBI" id="CHEBI:37563"/>
        <dbReference type="ChEBI" id="CHEBI:43474"/>
        <dbReference type="ChEBI" id="CHEBI:46398"/>
        <dbReference type="ChEBI" id="CHEBI:456216"/>
    </reaction>
</comment>
<dbReference type="SUPFAM" id="SSF52317">
    <property type="entry name" value="Class I glutamine amidotransferase-like"/>
    <property type="match status" value="1"/>
</dbReference>
<accession>A0ABM7V9H9</accession>
<dbReference type="RefSeq" id="WP_236864825.1">
    <property type="nucleotide sequence ID" value="NZ_AP025225.1"/>
</dbReference>
<feature type="domain" description="CTP synthase N-terminal" evidence="12">
    <location>
        <begin position="10"/>
        <end position="270"/>
    </location>
</feature>
<keyword evidence="9" id="KW-0479">Metal-binding</keyword>
<comment type="pathway">
    <text evidence="1 9">Pyrimidine metabolism; CTP biosynthesis via de novo pathway; CTP from UDP: step 2/2.</text>
</comment>
<dbReference type="InterPro" id="IPR029062">
    <property type="entry name" value="Class_I_gatase-like"/>
</dbReference>
<dbReference type="Proteomes" id="UP001320209">
    <property type="component" value="Chromosome"/>
</dbReference>
<dbReference type="NCBIfam" id="NF003792">
    <property type="entry name" value="PRK05380.1"/>
    <property type="match status" value="1"/>
</dbReference>
<comment type="miscellaneous">
    <text evidence="9">CTPSs have evolved a hybrid strategy for distinguishing between UTP and CTP. The overlapping regions of the product feedback inhibitory and substrate sites recognize a common feature in both compounds, the triphosphate moiety. To differentiate isosteric substrate and product pyrimidine rings, an additional pocket far from the expected kinase/ligase catalytic site, specifically recognizes the cytosine and ribose portions of the product inhibitor.</text>
</comment>
<dbReference type="Gene3D" id="3.40.50.880">
    <property type="match status" value="1"/>
</dbReference>
<feature type="binding site" evidence="9">
    <location>
        <begin position="387"/>
        <end position="390"/>
    </location>
    <ligand>
        <name>L-glutamine</name>
        <dbReference type="ChEBI" id="CHEBI:58359"/>
    </ligand>
</feature>
<dbReference type="Pfam" id="PF00117">
    <property type="entry name" value="GATase"/>
    <property type="match status" value="1"/>
</dbReference>
<feature type="binding site" evidence="9">
    <location>
        <begin position="193"/>
        <end position="198"/>
    </location>
    <ligand>
        <name>CTP</name>
        <dbReference type="ChEBI" id="CHEBI:37563"/>
        <note>allosteric inhibitor</note>
    </ligand>
</feature>
<feature type="binding site" evidence="9">
    <location>
        <position position="78"/>
    </location>
    <ligand>
        <name>Mg(2+)</name>
        <dbReference type="ChEBI" id="CHEBI:18420"/>
    </ligand>
</feature>
<evidence type="ECO:0000256" key="3">
    <source>
        <dbReference type="ARBA" id="ARBA00022598"/>
    </source>
</evidence>
<comment type="function">
    <text evidence="9">Catalyzes the ATP-dependent amination of UTP to CTP with either L-glutamine or ammonia as the source of nitrogen. Regulates intracellular CTP levels through interactions with the four ribonucleotide triphosphates.</text>
</comment>
<dbReference type="Pfam" id="PF06418">
    <property type="entry name" value="CTP_synth_N"/>
    <property type="match status" value="1"/>
</dbReference>
<feature type="binding site" evidence="9">
    <location>
        <position position="229"/>
    </location>
    <ligand>
        <name>CTP</name>
        <dbReference type="ChEBI" id="CHEBI:37563"/>
        <note>allosteric inhibitor</note>
    </ligand>
</feature>
<keyword evidence="5 9" id="KW-0067">ATP-binding</keyword>
<dbReference type="InterPro" id="IPR017926">
    <property type="entry name" value="GATASE"/>
</dbReference>
<evidence type="ECO:0000256" key="10">
    <source>
        <dbReference type="SAM" id="Phobius"/>
    </source>
</evidence>
<feature type="transmembrane region" description="Helical" evidence="10">
    <location>
        <begin position="12"/>
        <end position="35"/>
    </location>
</feature>
<keyword evidence="10" id="KW-0812">Transmembrane</keyword>
<comment type="subunit">
    <text evidence="9">Homotetramer.</text>
</comment>
<evidence type="ECO:0000256" key="9">
    <source>
        <dbReference type="HAMAP-Rule" id="MF_01227"/>
    </source>
</evidence>
<evidence type="ECO:0000256" key="4">
    <source>
        <dbReference type="ARBA" id="ARBA00022741"/>
    </source>
</evidence>
<feature type="binding site" evidence="9">
    <location>
        <position position="20"/>
    </location>
    <ligand>
        <name>UTP</name>
        <dbReference type="ChEBI" id="CHEBI:46398"/>
    </ligand>
</feature>
<dbReference type="InterPro" id="IPR004468">
    <property type="entry name" value="CTP_synthase"/>
</dbReference>
<dbReference type="InterPro" id="IPR027417">
    <property type="entry name" value="P-loop_NTPase"/>
</dbReference>
<keyword evidence="10" id="KW-0472">Membrane</keyword>
<dbReference type="EC" id="6.3.4.2" evidence="9"/>
<comment type="activity regulation">
    <text evidence="9">Allosterically activated by GTP, when glutamine is the substrate; GTP has no effect on the reaction when ammonia is the substrate. The allosteric effector GTP functions by stabilizing the protein conformation that binds the tetrahedral intermediate(s) formed during glutamine hydrolysis. Inhibited by the product CTP, via allosteric rather than competitive inhibition.</text>
</comment>
<dbReference type="SUPFAM" id="SSF52540">
    <property type="entry name" value="P-loop containing nucleoside triphosphate hydrolases"/>
    <property type="match status" value="1"/>
</dbReference>
<keyword evidence="3 9" id="KW-0436">Ligase</keyword>
<keyword evidence="14" id="KW-1185">Reference proteome</keyword>
<protein>
    <recommendedName>
        <fullName evidence="9">CTP synthase</fullName>
        <ecNumber evidence="9">6.3.4.2</ecNumber>
    </recommendedName>
    <alternativeName>
        <fullName evidence="9">Cytidine 5'-triphosphate synthase</fullName>
    </alternativeName>
    <alternativeName>
        <fullName evidence="9">Cytidine triphosphate synthetase</fullName>
        <shortName evidence="9">CTP synthetase</shortName>
        <shortName evidence="9">CTPS</shortName>
    </alternativeName>
    <alternativeName>
        <fullName evidence="9">UTP--ammonia ligase</fullName>
    </alternativeName>
</protein>
<feature type="active site" description="Nucleophile; for glutamine hydrolysis" evidence="9">
    <location>
        <position position="386"/>
    </location>
</feature>
<feature type="active site" evidence="9">
    <location>
        <position position="521"/>
    </location>
</feature>
<feature type="binding site" evidence="9">
    <location>
        <position position="78"/>
    </location>
    <ligand>
        <name>ATP</name>
        <dbReference type="ChEBI" id="CHEBI:30616"/>
    </ligand>
</feature>
<dbReference type="PANTHER" id="PTHR11550:SF0">
    <property type="entry name" value="CTP SYNTHASE-RELATED"/>
    <property type="match status" value="1"/>
</dbReference>
<dbReference type="NCBIfam" id="TIGR00337">
    <property type="entry name" value="PyrG"/>
    <property type="match status" value="1"/>
</dbReference>
<evidence type="ECO:0000256" key="2">
    <source>
        <dbReference type="ARBA" id="ARBA00007533"/>
    </source>
</evidence>
<dbReference type="InterPro" id="IPR017456">
    <property type="entry name" value="CTP_synthase_N"/>
</dbReference>
<proteinExistence type="inferred from homology"/>
<evidence type="ECO:0000259" key="12">
    <source>
        <dbReference type="Pfam" id="PF06418"/>
    </source>
</evidence>
<comment type="similarity">
    <text evidence="2 9">Belongs to the CTP synthase family.</text>
</comment>
<feature type="binding site" evidence="9">
    <location>
        <begin position="153"/>
        <end position="155"/>
    </location>
    <ligand>
        <name>CTP</name>
        <dbReference type="ChEBI" id="CHEBI:37563"/>
        <note>allosteric inhibitor</note>
    </ligand>
</feature>
<feature type="region of interest" description="Amidoligase domain" evidence="9">
    <location>
        <begin position="1"/>
        <end position="272"/>
    </location>
</feature>
<dbReference type="PANTHER" id="PTHR11550">
    <property type="entry name" value="CTP SYNTHASE"/>
    <property type="match status" value="1"/>
</dbReference>
<comment type="catalytic activity">
    <reaction evidence="8 9">
        <text>UTP + L-glutamine + ATP + H2O = CTP + L-glutamate + ADP + phosphate + 2 H(+)</text>
        <dbReference type="Rhea" id="RHEA:26426"/>
        <dbReference type="ChEBI" id="CHEBI:15377"/>
        <dbReference type="ChEBI" id="CHEBI:15378"/>
        <dbReference type="ChEBI" id="CHEBI:29985"/>
        <dbReference type="ChEBI" id="CHEBI:30616"/>
        <dbReference type="ChEBI" id="CHEBI:37563"/>
        <dbReference type="ChEBI" id="CHEBI:43474"/>
        <dbReference type="ChEBI" id="CHEBI:46398"/>
        <dbReference type="ChEBI" id="CHEBI:58359"/>
        <dbReference type="ChEBI" id="CHEBI:456216"/>
        <dbReference type="EC" id="6.3.4.2"/>
    </reaction>
</comment>
<feature type="binding site" evidence="9">
    <location>
        <position position="146"/>
    </location>
    <ligand>
        <name>Mg(2+)</name>
        <dbReference type="ChEBI" id="CHEBI:18420"/>
    </ligand>
</feature>
<feature type="binding site" evidence="9">
    <location>
        <begin position="245"/>
        <end position="247"/>
    </location>
    <ligand>
        <name>ATP</name>
        <dbReference type="ChEBI" id="CHEBI:30616"/>
    </ligand>
</feature>
<comment type="caution">
    <text evidence="9">Lacks conserved residue(s) required for the propagation of feature annotation.</text>
</comment>
<evidence type="ECO:0000256" key="8">
    <source>
        <dbReference type="ARBA" id="ARBA00047781"/>
    </source>
</evidence>
<evidence type="ECO:0000256" key="1">
    <source>
        <dbReference type="ARBA" id="ARBA00005171"/>
    </source>
</evidence>
<comment type="catalytic activity">
    <reaction evidence="9">
        <text>L-glutamine + H2O = L-glutamate + NH4(+)</text>
        <dbReference type="Rhea" id="RHEA:15889"/>
        <dbReference type="ChEBI" id="CHEBI:15377"/>
        <dbReference type="ChEBI" id="CHEBI:28938"/>
        <dbReference type="ChEBI" id="CHEBI:29985"/>
        <dbReference type="ChEBI" id="CHEBI:58359"/>
    </reaction>
</comment>
<feature type="domain" description="Glutamine amidotransferase" evidence="11">
    <location>
        <begin position="308"/>
        <end position="540"/>
    </location>
</feature>
<evidence type="ECO:0000313" key="13">
    <source>
        <dbReference type="EMBL" id="BDB96446.1"/>
    </source>
</evidence>
<feature type="binding site" evidence="9">
    <location>
        <begin position="193"/>
        <end position="198"/>
    </location>
    <ligand>
        <name>UTP</name>
        <dbReference type="ChEBI" id="CHEBI:46398"/>
    </ligand>
</feature>
<feature type="active site" evidence="9">
    <location>
        <position position="523"/>
    </location>
</feature>
<feature type="binding site" evidence="9">
    <location>
        <position position="20"/>
    </location>
    <ligand>
        <name>CTP</name>
        <dbReference type="ChEBI" id="CHEBI:37563"/>
        <note>allosteric inhibitor</note>
    </ligand>
</feature>
<reference evidence="13" key="1">
    <citation type="submission" date="2021-10" db="EMBL/GenBank/DDBJ databases">
        <title>Genome Sequence of The Candidatus Hydrogeosomobacter endosymbioticus, an Intracellular Bacterial Symbiont of the Anaerobic Ciliate GW7.</title>
        <authorList>
            <person name="Shiohama Y."/>
            <person name="Shinzato N."/>
        </authorList>
    </citation>
    <scope>NUCLEOTIDE SEQUENCE [LARGE SCALE GENOMIC DNA]</scope>
    <source>
        <strain evidence="13">200920</strain>
    </source>
</reference>
<feature type="binding site" evidence="9">
    <location>
        <position position="476"/>
    </location>
    <ligand>
        <name>L-glutamine</name>
        <dbReference type="ChEBI" id="CHEBI:58359"/>
    </ligand>
</feature>
<dbReference type="CDD" id="cd03113">
    <property type="entry name" value="CTPS_N"/>
    <property type="match status" value="1"/>
</dbReference>
<dbReference type="EMBL" id="AP025225">
    <property type="protein sequence ID" value="BDB96446.1"/>
    <property type="molecule type" value="Genomic_DNA"/>
</dbReference>
<feature type="binding site" evidence="9">
    <location>
        <begin position="21"/>
        <end position="26"/>
    </location>
    <ligand>
        <name>ATP</name>
        <dbReference type="ChEBI" id="CHEBI:30616"/>
    </ligand>
</feature>
<gene>
    <name evidence="9 13" type="primary">pyrG</name>
    <name evidence="13" type="ORF">HYD_5790</name>
</gene>
<keyword evidence="4 9" id="KW-0547">Nucleotide-binding</keyword>
<feature type="binding site" evidence="9">
    <location>
        <position position="410"/>
    </location>
    <ligand>
        <name>L-glutamine</name>
        <dbReference type="ChEBI" id="CHEBI:58359"/>
    </ligand>
</feature>
<keyword evidence="7 9" id="KW-0665">Pyrimidine biosynthesis</keyword>
<keyword evidence="10" id="KW-1133">Transmembrane helix</keyword>
<organism evidence="13 14">
    <name type="scientific">Candidatus Hydrogenosomobacter endosymbioticus</name>
    <dbReference type="NCBI Taxonomy" id="2558174"/>
    <lineage>
        <taxon>Bacteria</taxon>
        <taxon>Pseudomonadati</taxon>
        <taxon>Pseudomonadota</taxon>
        <taxon>Alphaproteobacteria</taxon>
        <taxon>Holosporales</taxon>
        <taxon>Holosporaceae</taxon>
        <taxon>Candidatus Hydrogenosomobacter</taxon>
    </lineage>
</organism>